<gene>
    <name evidence="2" type="ORF">DENOEST_2827</name>
</gene>
<evidence type="ECO:0000313" key="2">
    <source>
        <dbReference type="EMBL" id="CAB1369986.1"/>
    </source>
</evidence>
<keyword evidence="2" id="KW-0255">Endonuclease</keyword>
<dbReference type="InterPro" id="IPR011856">
    <property type="entry name" value="tRNA_endonuc-like_dom_sf"/>
</dbReference>
<feature type="domain" description="Restriction endonuclease type IV Mrr" evidence="1">
    <location>
        <begin position="273"/>
        <end position="403"/>
    </location>
</feature>
<evidence type="ECO:0000259" key="1">
    <source>
        <dbReference type="Pfam" id="PF04471"/>
    </source>
</evidence>
<keyword evidence="2" id="KW-0540">Nuclease</keyword>
<dbReference type="AlphaFoldDB" id="A0A6S6YBI0"/>
<dbReference type="SUPFAM" id="SSF52980">
    <property type="entry name" value="Restriction endonuclease-like"/>
    <property type="match status" value="1"/>
</dbReference>
<dbReference type="GO" id="GO:0009307">
    <property type="term" value="P:DNA restriction-modification system"/>
    <property type="evidence" value="ECO:0007669"/>
    <property type="project" value="InterPro"/>
</dbReference>
<dbReference type="GO" id="GO:0004519">
    <property type="term" value="F:endonuclease activity"/>
    <property type="evidence" value="ECO:0007669"/>
    <property type="project" value="UniProtKB-KW"/>
</dbReference>
<reference evidence="2 3" key="1">
    <citation type="submission" date="2020-03" db="EMBL/GenBank/DDBJ databases">
        <authorList>
            <consortium name="Genoscope - CEA"/>
            <person name="William W."/>
        </authorList>
    </citation>
    <scope>NUCLEOTIDE SEQUENCE [LARGE SCALE GENOMIC DNA]</scope>
    <source>
        <strain evidence="3">DSM 16959</strain>
    </source>
</reference>
<dbReference type="EMBL" id="LR778301">
    <property type="protein sequence ID" value="CAB1369986.1"/>
    <property type="molecule type" value="Genomic_DNA"/>
</dbReference>
<dbReference type="InterPro" id="IPR011335">
    <property type="entry name" value="Restrct_endonuc-II-like"/>
</dbReference>
<dbReference type="Pfam" id="PF04471">
    <property type="entry name" value="Mrr_cat"/>
    <property type="match status" value="1"/>
</dbReference>
<keyword evidence="3" id="KW-1185">Reference proteome</keyword>
<organism evidence="2 3">
    <name type="scientific">Denitratisoma oestradiolicum</name>
    <dbReference type="NCBI Taxonomy" id="311182"/>
    <lineage>
        <taxon>Bacteria</taxon>
        <taxon>Pseudomonadati</taxon>
        <taxon>Pseudomonadota</taxon>
        <taxon>Betaproteobacteria</taxon>
        <taxon>Nitrosomonadales</taxon>
        <taxon>Sterolibacteriaceae</taxon>
        <taxon>Denitratisoma</taxon>
    </lineage>
</organism>
<dbReference type="KEGG" id="doe:DENOEST_2827"/>
<evidence type="ECO:0000313" key="3">
    <source>
        <dbReference type="Proteomes" id="UP000515733"/>
    </source>
</evidence>
<protein>
    <submittedName>
        <fullName evidence="2">Restriction endonuclease</fullName>
    </submittedName>
</protein>
<dbReference type="GO" id="GO:0003677">
    <property type="term" value="F:DNA binding"/>
    <property type="evidence" value="ECO:0007669"/>
    <property type="project" value="InterPro"/>
</dbReference>
<dbReference type="Gene3D" id="3.40.1350.10">
    <property type="match status" value="1"/>
</dbReference>
<name>A0A6S6YBI0_9PROT</name>
<dbReference type="InterPro" id="IPR007560">
    <property type="entry name" value="Restrct_endonuc_IV_Mrr"/>
</dbReference>
<proteinExistence type="predicted"/>
<dbReference type="Proteomes" id="UP000515733">
    <property type="component" value="Chromosome"/>
</dbReference>
<sequence>MDVWVKRTHHVRLHNPHSANAMSESPLNAALRQFEAVEANLVKAEKVLQAIDAAVPQGIAFGESTEYEQDCRDFQAIFDTLPRIDGWKPDVCVMGLDEIAQCRLDAQEVGEIECIVSVENQIAEPSKHLGEYRYRFNRKRRELIRDSLNELIDTIDGLLRELSQLIASETASHQKVESESFETLKQYVAQIGMLLGSSVAKPPRWSDLHRHLSFGLLGDLHDIVEHDWPAVKVGLRKSMYGEKEPVPIEIEDIGAIVSTRPRGPVATRLKWESLSDDYFERLLFALISAEDGYENPEWLMRTNAPDRGRDLSVYRVYADALGGTIRQRVIIQCKHWQTKSVGPAEVATLKEQMKLWEPPRIDIHVIATSGRFTSDAVALIERHNQSDTALRIEMWPESHLERLLASRPAIIAEFALR</sequence>
<keyword evidence="2" id="KW-0378">Hydrolase</keyword>
<accession>A0A6S6YBI0</accession>